<protein>
    <submittedName>
        <fullName evidence="2">Uncharacterized protein</fullName>
    </submittedName>
</protein>
<keyword evidence="3" id="KW-1185">Reference proteome</keyword>
<reference evidence="2 3" key="1">
    <citation type="submission" date="2014-02" db="EMBL/GenBank/DDBJ databases">
        <title>The genome sequence of Colletotrichum salicis CBS 607.94.</title>
        <authorList>
            <person name="Baroncelli R."/>
            <person name="Thon M.R."/>
        </authorList>
    </citation>
    <scope>NUCLEOTIDE SEQUENCE [LARGE SCALE GENOMIC DNA]</scope>
    <source>
        <strain evidence="2 3">CBS 607.94</strain>
    </source>
</reference>
<proteinExistence type="predicted"/>
<dbReference type="InterPro" id="IPR027796">
    <property type="entry name" value="OTT_1508_deam-like"/>
</dbReference>
<sequence length="723" mass="82374">MSRPNNPNTDAAAVDCAENVSLLFLLNKLQHKSEPNRPVPEPVEEMERILSFGRERSLCGALAFLASIDGNPDFIPAVYIEELAEPQRLEVVVAVNKESPKDVEVPRWQVLKSAFFIRKQELIRLRVAFEKQGPEIEDSVLREVVAMCYKRILKRLRVGIPEECGIEEETEEGKSMAHLRPTRQRHSIERLLTTFDSYFKNRLHLSSLRPFRDSLKEILKRAHTVTLSLRKWERYQKPPALQTLVEEVFQLSRVNHFEELVHMIPHTAMDPGLKSSLCNMISKVARYKEVSRHIYRTAKKYDIARRAEVVTVNLACPIPGAYERISEGSRCPELTTALARNGITALPNHKLKSIWKNAPSPLKDVNLVFENKTSSILKSAKVHAEVQLIYHYHLKDRPSELPPRVIRSSKDACYLCNAFIEAEKTFYTSRCHGRLYPSWKLPLVGSRLDLAQRFNELLKGRIRSAYGDMANFKANCPKAIPPESTLSTLNWSISTVLDDPLVPTIPSPTPQDQENAQSSEGLRNATEHEVPIREHSHKDQSEPDTVPAERVETEGFLDKEVSRDGQDDHHEIHDQAAEDSEASTAVKQDEEARTKEDSPGRRNASPVEVGHAPRTKPATGAYESVRVRSQDPVIRWRSEVHAKQRLLRIRTTYAVVRKTYYSKERTPSAKTMFYIEKKTVYSNDGKIEIKTRTFPLAGEGSTVSQERSHPARIRIMMNILAKT</sequence>
<dbReference type="OrthoDB" id="4840982at2759"/>
<dbReference type="Proteomes" id="UP000070121">
    <property type="component" value="Unassembled WGS sequence"/>
</dbReference>
<evidence type="ECO:0000256" key="1">
    <source>
        <dbReference type="SAM" id="MobiDB-lite"/>
    </source>
</evidence>
<feature type="region of interest" description="Disordered" evidence="1">
    <location>
        <begin position="500"/>
        <end position="624"/>
    </location>
</feature>
<name>A0A135UZN3_9PEZI</name>
<gene>
    <name evidence="2" type="ORF">CSAL01_02908</name>
</gene>
<organism evidence="2 3">
    <name type="scientific">Colletotrichum salicis</name>
    <dbReference type="NCBI Taxonomy" id="1209931"/>
    <lineage>
        <taxon>Eukaryota</taxon>
        <taxon>Fungi</taxon>
        <taxon>Dikarya</taxon>
        <taxon>Ascomycota</taxon>
        <taxon>Pezizomycotina</taxon>
        <taxon>Sordariomycetes</taxon>
        <taxon>Hypocreomycetidae</taxon>
        <taxon>Glomerellales</taxon>
        <taxon>Glomerellaceae</taxon>
        <taxon>Colletotrichum</taxon>
        <taxon>Colletotrichum acutatum species complex</taxon>
    </lineage>
</organism>
<dbReference type="AlphaFoldDB" id="A0A135UZN3"/>
<feature type="compositionally biased region" description="Basic and acidic residues" evidence="1">
    <location>
        <begin position="587"/>
        <end position="600"/>
    </location>
</feature>
<comment type="caution">
    <text evidence="2">The sequence shown here is derived from an EMBL/GenBank/DDBJ whole genome shotgun (WGS) entry which is preliminary data.</text>
</comment>
<evidence type="ECO:0000313" key="2">
    <source>
        <dbReference type="EMBL" id="KXH65859.1"/>
    </source>
</evidence>
<accession>A0A135UZN3</accession>
<dbReference type="EMBL" id="JFFI01000799">
    <property type="protein sequence ID" value="KXH65859.1"/>
    <property type="molecule type" value="Genomic_DNA"/>
</dbReference>
<feature type="compositionally biased region" description="Polar residues" evidence="1">
    <location>
        <begin position="510"/>
        <end position="521"/>
    </location>
</feature>
<feature type="compositionally biased region" description="Basic and acidic residues" evidence="1">
    <location>
        <begin position="525"/>
        <end position="576"/>
    </location>
</feature>
<dbReference type="Pfam" id="PF14441">
    <property type="entry name" value="OTT_1508_deam"/>
    <property type="match status" value="1"/>
</dbReference>
<evidence type="ECO:0000313" key="3">
    <source>
        <dbReference type="Proteomes" id="UP000070121"/>
    </source>
</evidence>